<keyword evidence="1" id="KW-0175">Coiled coil</keyword>
<keyword evidence="2" id="KW-0472">Membrane</keyword>
<evidence type="ECO:0008006" key="5">
    <source>
        <dbReference type="Google" id="ProtNLM"/>
    </source>
</evidence>
<comment type="caution">
    <text evidence="3">The sequence shown here is derived from an EMBL/GenBank/DDBJ whole genome shotgun (WGS) entry which is preliminary data.</text>
</comment>
<evidence type="ECO:0000313" key="4">
    <source>
        <dbReference type="Proteomes" id="UP001500507"/>
    </source>
</evidence>
<feature type="transmembrane region" description="Helical" evidence="2">
    <location>
        <begin position="12"/>
        <end position="32"/>
    </location>
</feature>
<protein>
    <recommendedName>
        <fullName evidence="5">Chromosome partitioning protein ParA</fullName>
    </recommendedName>
</protein>
<evidence type="ECO:0000313" key="3">
    <source>
        <dbReference type="EMBL" id="GAA0872596.1"/>
    </source>
</evidence>
<gene>
    <name evidence="3" type="ORF">GCM10009117_17430</name>
</gene>
<name>A0ABN1MHI7_9FLAO</name>
<accession>A0ABN1MHI7</accession>
<evidence type="ECO:0000256" key="1">
    <source>
        <dbReference type="SAM" id="Coils"/>
    </source>
</evidence>
<proteinExistence type="predicted"/>
<keyword evidence="2" id="KW-0812">Transmembrane</keyword>
<sequence length="293" mass="32693">MTEQKNNNALKILIGILAIGLVVLGVLTVNFYNENKKVQQNLTQQKDDLESELSDMIVKYDEAIADNDAMDNELMAQRDRIATLLDSVQDMDATLDLLNRYKYEVGKLKKERNRLFAVVDSLGMQNDSLRVEIDSTNARLVERTMLSDSLQTKAQELGDKVAVASQVKVNSMSAQGVIVRNSGKIVETNNNSRVDKVRTCFTLLSNDLAESGDKELFVQIINPKQDLIGDKLTKVFEDAVINYSAVSRVFYENDNLDVCVLSNATEAELVEGKYTVNVFEGSRMVGTTSFTLK</sequence>
<dbReference type="RefSeq" id="WP_343766186.1">
    <property type="nucleotide sequence ID" value="NZ_BAAAFG010000015.1"/>
</dbReference>
<dbReference type="EMBL" id="BAAAFG010000015">
    <property type="protein sequence ID" value="GAA0872596.1"/>
    <property type="molecule type" value="Genomic_DNA"/>
</dbReference>
<keyword evidence="4" id="KW-1185">Reference proteome</keyword>
<organism evidence="3 4">
    <name type="scientific">Gangjinia marincola</name>
    <dbReference type="NCBI Taxonomy" id="578463"/>
    <lineage>
        <taxon>Bacteria</taxon>
        <taxon>Pseudomonadati</taxon>
        <taxon>Bacteroidota</taxon>
        <taxon>Flavobacteriia</taxon>
        <taxon>Flavobacteriales</taxon>
        <taxon>Flavobacteriaceae</taxon>
        <taxon>Gangjinia</taxon>
    </lineage>
</organism>
<keyword evidence="2" id="KW-1133">Transmembrane helix</keyword>
<dbReference type="Proteomes" id="UP001500507">
    <property type="component" value="Unassembled WGS sequence"/>
</dbReference>
<evidence type="ECO:0000256" key="2">
    <source>
        <dbReference type="SAM" id="Phobius"/>
    </source>
</evidence>
<reference evidence="3 4" key="1">
    <citation type="journal article" date="2019" name="Int. J. Syst. Evol. Microbiol.">
        <title>The Global Catalogue of Microorganisms (GCM) 10K type strain sequencing project: providing services to taxonomists for standard genome sequencing and annotation.</title>
        <authorList>
            <consortium name="The Broad Institute Genomics Platform"/>
            <consortium name="The Broad Institute Genome Sequencing Center for Infectious Disease"/>
            <person name="Wu L."/>
            <person name="Ma J."/>
        </authorList>
    </citation>
    <scope>NUCLEOTIDE SEQUENCE [LARGE SCALE GENOMIC DNA]</scope>
    <source>
        <strain evidence="3 4">JCM 16082</strain>
    </source>
</reference>
<feature type="coiled-coil region" evidence="1">
    <location>
        <begin position="32"/>
        <end position="66"/>
    </location>
</feature>